<name>A0ABN7VDR7_GIGMA</name>
<comment type="subcellular location">
    <subcellularLocation>
        <location evidence="1">Nucleus</location>
    </subcellularLocation>
</comment>
<evidence type="ECO:0000256" key="6">
    <source>
        <dbReference type="ARBA" id="ARBA00023163"/>
    </source>
</evidence>
<accession>A0ABN7VDR7</accession>
<keyword evidence="3" id="KW-0863">Zinc-finger</keyword>
<evidence type="ECO:0000256" key="5">
    <source>
        <dbReference type="ARBA" id="ARBA00023015"/>
    </source>
</evidence>
<sequence length="627" mass="73337">MAGYKRNQDSFQAFNSNDSESNLITINSREAQQKRCKRPEKCTENNDKESICWKYFEPFKAPKENGTITKCSIPGCTTKYIWSGSTSNLVRHLKTKHGIIKSSMTLASTTSVINFASSESEINLPLLKFIVSSGAPFSIVDSLKSAGFVNPKIELSTSDIIEEQINKVYNHLFLQLKSKAQQEKYVILSIREIVTETKFDESHVVFTCNWLTKDFKLYKILLLVKLFCSEIDNDKCFYGDIIEALEKWELTNLKFYSDNCDNFFKSLWGWKDEKYQNLMRNFIRLHENKNDYFNDLRDLIQRNLEKWAGENTNTQRMSETISSIKNATKNLHDIVDFLKNDIIQKEIQNMLIYFNYSTIIDIQNAEKINCGCIYHEMAFLKLMEKPFLQLVNNYDSYKTTYTRKQGKYFKGLLLDFLPFSIFSILLQLFKPLEYITCNKREISSEDYIDLIDKIITNVDNMLREHQFSDYLEHKILKSFLRSISLYFECNDLFAEPLALFLDPRSNPDEISAVIIKWARKKCQAYYLKNIFSDNLDRSVQAANKELECYINRPQLSLDGTIDPYEWWQGSKQMLPGLASLAREYLPILTVDNEDPIKNLDKLLKTYDGVMAEKIAFLQYNINYIDLY</sequence>
<gene>
    <name evidence="9" type="ORF">GMARGA_LOCUS17512</name>
</gene>
<keyword evidence="6" id="KW-0804">Transcription</keyword>
<keyword evidence="7" id="KW-0539">Nucleus</keyword>
<evidence type="ECO:0000256" key="3">
    <source>
        <dbReference type="ARBA" id="ARBA00022771"/>
    </source>
</evidence>
<evidence type="ECO:0000259" key="8">
    <source>
        <dbReference type="Pfam" id="PF02892"/>
    </source>
</evidence>
<evidence type="ECO:0000256" key="4">
    <source>
        <dbReference type="ARBA" id="ARBA00022833"/>
    </source>
</evidence>
<dbReference type="Proteomes" id="UP000789901">
    <property type="component" value="Unassembled WGS sequence"/>
</dbReference>
<dbReference type="InterPro" id="IPR003656">
    <property type="entry name" value="Znf_BED"/>
</dbReference>
<keyword evidence="5" id="KW-0805">Transcription regulation</keyword>
<keyword evidence="10" id="KW-1185">Reference proteome</keyword>
<reference evidence="9 10" key="1">
    <citation type="submission" date="2021-06" db="EMBL/GenBank/DDBJ databases">
        <authorList>
            <person name="Kallberg Y."/>
            <person name="Tangrot J."/>
            <person name="Rosling A."/>
        </authorList>
    </citation>
    <scope>NUCLEOTIDE SEQUENCE [LARGE SCALE GENOMIC DNA]</scope>
    <source>
        <strain evidence="9 10">120-4 pot B 10/14</strain>
    </source>
</reference>
<organism evidence="9 10">
    <name type="scientific">Gigaspora margarita</name>
    <dbReference type="NCBI Taxonomy" id="4874"/>
    <lineage>
        <taxon>Eukaryota</taxon>
        <taxon>Fungi</taxon>
        <taxon>Fungi incertae sedis</taxon>
        <taxon>Mucoromycota</taxon>
        <taxon>Glomeromycotina</taxon>
        <taxon>Glomeromycetes</taxon>
        <taxon>Diversisporales</taxon>
        <taxon>Gigasporaceae</taxon>
        <taxon>Gigaspora</taxon>
    </lineage>
</organism>
<dbReference type="InterPro" id="IPR012337">
    <property type="entry name" value="RNaseH-like_sf"/>
</dbReference>
<dbReference type="InterPro" id="IPR036236">
    <property type="entry name" value="Znf_C2H2_sf"/>
</dbReference>
<evidence type="ECO:0000256" key="1">
    <source>
        <dbReference type="ARBA" id="ARBA00004123"/>
    </source>
</evidence>
<feature type="domain" description="BED-type" evidence="8">
    <location>
        <begin position="52"/>
        <end position="97"/>
    </location>
</feature>
<dbReference type="SUPFAM" id="SSF53098">
    <property type="entry name" value="Ribonuclease H-like"/>
    <property type="match status" value="1"/>
</dbReference>
<comment type="caution">
    <text evidence="9">The sequence shown here is derived from an EMBL/GenBank/DDBJ whole genome shotgun (WGS) entry which is preliminary data.</text>
</comment>
<keyword evidence="4" id="KW-0862">Zinc</keyword>
<evidence type="ECO:0000256" key="7">
    <source>
        <dbReference type="ARBA" id="ARBA00023242"/>
    </source>
</evidence>
<protein>
    <submittedName>
        <fullName evidence="9">11822_t:CDS:1</fullName>
    </submittedName>
</protein>
<dbReference type="EMBL" id="CAJVQB010013308">
    <property type="protein sequence ID" value="CAG8761336.1"/>
    <property type="molecule type" value="Genomic_DNA"/>
</dbReference>
<dbReference type="Pfam" id="PF02892">
    <property type="entry name" value="zf-BED"/>
    <property type="match status" value="1"/>
</dbReference>
<keyword evidence="2" id="KW-0479">Metal-binding</keyword>
<evidence type="ECO:0000256" key="2">
    <source>
        <dbReference type="ARBA" id="ARBA00022723"/>
    </source>
</evidence>
<dbReference type="PANTHER" id="PTHR46481:SF10">
    <property type="entry name" value="ZINC FINGER BED DOMAIN-CONTAINING PROTEIN 39"/>
    <property type="match status" value="1"/>
</dbReference>
<proteinExistence type="predicted"/>
<dbReference type="PANTHER" id="PTHR46481">
    <property type="entry name" value="ZINC FINGER BED DOMAIN-CONTAINING PROTEIN 4"/>
    <property type="match status" value="1"/>
</dbReference>
<evidence type="ECO:0000313" key="9">
    <source>
        <dbReference type="EMBL" id="CAG8761336.1"/>
    </source>
</evidence>
<evidence type="ECO:0000313" key="10">
    <source>
        <dbReference type="Proteomes" id="UP000789901"/>
    </source>
</evidence>
<dbReference type="InterPro" id="IPR052035">
    <property type="entry name" value="ZnF_BED_domain_contain"/>
</dbReference>
<dbReference type="SUPFAM" id="SSF57667">
    <property type="entry name" value="beta-beta-alpha zinc fingers"/>
    <property type="match status" value="1"/>
</dbReference>